<gene>
    <name evidence="2" type="ORF">TWF694_007876</name>
</gene>
<dbReference type="PANTHER" id="PTHR42753">
    <property type="entry name" value="MITOCHONDRIAL RIBOSOME PROTEIN L39/PROLYL-TRNA LIGASE FAMILY MEMBER"/>
    <property type="match status" value="1"/>
</dbReference>
<organism evidence="2 3">
    <name type="scientific">Orbilia ellipsospora</name>
    <dbReference type="NCBI Taxonomy" id="2528407"/>
    <lineage>
        <taxon>Eukaryota</taxon>
        <taxon>Fungi</taxon>
        <taxon>Dikarya</taxon>
        <taxon>Ascomycota</taxon>
        <taxon>Pezizomycotina</taxon>
        <taxon>Orbiliomycetes</taxon>
        <taxon>Orbiliales</taxon>
        <taxon>Orbiliaceae</taxon>
        <taxon>Orbilia</taxon>
    </lineage>
</organism>
<dbReference type="GO" id="GO:0006433">
    <property type="term" value="P:prolyl-tRNA aminoacylation"/>
    <property type="evidence" value="ECO:0007669"/>
    <property type="project" value="TreeGrafter"/>
</dbReference>
<protein>
    <recommendedName>
        <fullName evidence="1">Anticodon-binding domain-containing protein</fullName>
    </recommendedName>
</protein>
<dbReference type="AlphaFoldDB" id="A0AAV9XJ44"/>
<dbReference type="InterPro" id="IPR004154">
    <property type="entry name" value="Anticodon-bd"/>
</dbReference>
<dbReference type="Gene3D" id="3.30.930.10">
    <property type="entry name" value="Bira Bifunctional Protein, Domain 2"/>
    <property type="match status" value="2"/>
</dbReference>
<proteinExistence type="predicted"/>
<keyword evidence="3" id="KW-1185">Reference proteome</keyword>
<accession>A0AAV9XJ44</accession>
<feature type="domain" description="Anticodon-binding" evidence="1">
    <location>
        <begin position="397"/>
        <end position="458"/>
    </location>
</feature>
<evidence type="ECO:0000259" key="1">
    <source>
        <dbReference type="Pfam" id="PF03129"/>
    </source>
</evidence>
<dbReference type="GO" id="GO:0004827">
    <property type="term" value="F:proline-tRNA ligase activity"/>
    <property type="evidence" value="ECO:0007669"/>
    <property type="project" value="TreeGrafter"/>
</dbReference>
<comment type="caution">
    <text evidence="2">The sequence shown here is derived from an EMBL/GenBank/DDBJ whole genome shotgun (WGS) entry which is preliminary data.</text>
</comment>
<name>A0AAV9XJ44_9PEZI</name>
<dbReference type="Proteomes" id="UP001365542">
    <property type="component" value="Unassembled WGS sequence"/>
</dbReference>
<dbReference type="SUPFAM" id="SSF55681">
    <property type="entry name" value="Class II aaRS and biotin synthetases"/>
    <property type="match status" value="1"/>
</dbReference>
<reference evidence="2 3" key="1">
    <citation type="submission" date="2019-10" db="EMBL/GenBank/DDBJ databases">
        <authorList>
            <person name="Palmer J.M."/>
        </authorList>
    </citation>
    <scope>NUCLEOTIDE SEQUENCE [LARGE SCALE GENOMIC DNA]</scope>
    <source>
        <strain evidence="2 3">TWF694</strain>
    </source>
</reference>
<dbReference type="GO" id="GO:0005739">
    <property type="term" value="C:mitochondrion"/>
    <property type="evidence" value="ECO:0007669"/>
    <property type="project" value="TreeGrafter"/>
</dbReference>
<dbReference type="SUPFAM" id="SSF52954">
    <property type="entry name" value="Class II aaRS ABD-related"/>
    <property type="match status" value="1"/>
</dbReference>
<dbReference type="EMBL" id="JAVHJO010000003">
    <property type="protein sequence ID" value="KAK6542108.1"/>
    <property type="molecule type" value="Genomic_DNA"/>
</dbReference>
<dbReference type="InterPro" id="IPR036621">
    <property type="entry name" value="Anticodon-bd_dom_sf"/>
</dbReference>
<dbReference type="PANTHER" id="PTHR42753:SF2">
    <property type="entry name" value="PROLINE--TRNA LIGASE"/>
    <property type="match status" value="1"/>
</dbReference>
<dbReference type="Gene3D" id="3.40.50.800">
    <property type="entry name" value="Anticodon-binding domain"/>
    <property type="match status" value="1"/>
</dbReference>
<sequence>MKDLYTFDSSAQAALETYESVVWAYKSIFDELGLPYLVAEADSGNMGGNLSHEYHYNCNTGEDIVVKCTGRPGSSNTEGCGYTANVECLGYLPVQREKWKTKEIKVWYGVSRDRKILVKAYYPGYVKRELGVGFDSGEWTKREINPRVIQNVLGDEGGGIEAGMEEASALNSWEENFTPWIKTLDSKSGRIIEGESYSRIYKIYDGHLLEHEGETKFSTFSGHEEDYGAESPSMIRKFHADKNIPTVIKTNIAGPIEDSADRRAIFLCKPITGDICPKCEEGGLTATTTTELGHTFYLGTRYSEPLRATVATIDGSGAQSQVNMQMGCYGIGVTRLIAAIAEVLQDEKGLCWPKAIAPYSVAILYTGKKGDSSMEGEGAGIYDAIVVGNNGRFAEDIVLDDREESLPRKMKDADLIGYSVVVVLGSNYEKDGIIEVQERRTGRKHMVKADELSDKIAEILV</sequence>
<dbReference type="Pfam" id="PF03129">
    <property type="entry name" value="HGTP_anticodon"/>
    <property type="match status" value="1"/>
</dbReference>
<evidence type="ECO:0000313" key="3">
    <source>
        <dbReference type="Proteomes" id="UP001365542"/>
    </source>
</evidence>
<dbReference type="InterPro" id="IPR045864">
    <property type="entry name" value="aa-tRNA-synth_II/BPL/LPL"/>
</dbReference>
<evidence type="ECO:0000313" key="2">
    <source>
        <dbReference type="EMBL" id="KAK6542108.1"/>
    </source>
</evidence>
<dbReference type="InterPro" id="IPR050062">
    <property type="entry name" value="Pro-tRNA_synthetase"/>
</dbReference>